<name>A0A388T667_9ACTN</name>
<proteinExistence type="predicted"/>
<feature type="compositionally biased region" description="Polar residues" evidence="1">
    <location>
        <begin position="131"/>
        <end position="145"/>
    </location>
</feature>
<protein>
    <submittedName>
        <fullName evidence="2">Uncharacterized protein</fullName>
    </submittedName>
</protein>
<sequence length="234" mass="24037">MSGTSGPTSPVPLGFYDPVSRCLRTSQGTFLSDSTPSSPTLPPSGSMRGGALFAHLTWERLTSEGASSSSPGLPTPAARDWRGGGQRGQLPTAVTSLLPTPSTSENTGAGHAAQGGMNLRHVVSLLPTPRASANENRQTKRSPSQEAGRHGKSLAAEMGSLLPTPRALDGVKGAVSRTDATDRRVQSGRANLPEVALSAFPKDPPGGASTPKRSRGGKRSSSAPPPGQLTLWDG</sequence>
<feature type="region of interest" description="Disordered" evidence="1">
    <location>
        <begin position="128"/>
        <end position="234"/>
    </location>
</feature>
<dbReference type="EMBL" id="BGZL01000046">
    <property type="protein sequence ID" value="GBQ04433.1"/>
    <property type="molecule type" value="Genomic_DNA"/>
</dbReference>
<evidence type="ECO:0000313" key="3">
    <source>
        <dbReference type="Proteomes" id="UP000265354"/>
    </source>
</evidence>
<evidence type="ECO:0000256" key="1">
    <source>
        <dbReference type="SAM" id="MobiDB-lite"/>
    </source>
</evidence>
<comment type="caution">
    <text evidence="2">The sequence shown here is derived from an EMBL/GenBank/DDBJ whole genome shotgun (WGS) entry which is preliminary data.</text>
</comment>
<accession>A0A388T667</accession>
<feature type="region of interest" description="Disordered" evidence="1">
    <location>
        <begin position="62"/>
        <end position="113"/>
    </location>
</feature>
<feature type="compositionally biased region" description="Low complexity" evidence="1">
    <location>
        <begin position="31"/>
        <end position="46"/>
    </location>
</feature>
<evidence type="ECO:0000313" key="2">
    <source>
        <dbReference type="EMBL" id="GBQ04433.1"/>
    </source>
</evidence>
<feature type="compositionally biased region" description="Polar residues" evidence="1">
    <location>
        <begin position="92"/>
        <end position="107"/>
    </location>
</feature>
<organism evidence="2 3">
    <name type="scientific">Streptomyces spongiicola</name>
    <dbReference type="NCBI Taxonomy" id="1690221"/>
    <lineage>
        <taxon>Bacteria</taxon>
        <taxon>Bacillati</taxon>
        <taxon>Actinomycetota</taxon>
        <taxon>Actinomycetes</taxon>
        <taxon>Kitasatosporales</taxon>
        <taxon>Streptomycetaceae</taxon>
        <taxon>Streptomyces</taxon>
    </lineage>
</organism>
<dbReference type="AlphaFoldDB" id="A0A388T667"/>
<gene>
    <name evidence="2" type="ORF">SSP531S_59290</name>
</gene>
<dbReference type="Proteomes" id="UP000265354">
    <property type="component" value="Unassembled WGS sequence"/>
</dbReference>
<feature type="region of interest" description="Disordered" evidence="1">
    <location>
        <begin position="27"/>
        <end position="48"/>
    </location>
</feature>
<reference evidence="2 3" key="1">
    <citation type="submission" date="2018-07" db="EMBL/GenBank/DDBJ databases">
        <title>Whole Genome Shotgun Sequence of Streptomyces spongiicola strain 531S.</title>
        <authorList>
            <person name="Dohra H."/>
            <person name="Kodani S."/>
        </authorList>
    </citation>
    <scope>NUCLEOTIDE SEQUENCE [LARGE SCALE GENOMIC DNA]</scope>
    <source>
        <strain evidence="2 3">531S</strain>
    </source>
</reference>